<dbReference type="CDD" id="cd03038">
    <property type="entry name" value="GST_N_etherase_LigE"/>
    <property type="match status" value="1"/>
</dbReference>
<dbReference type="PROSITE" id="PS50404">
    <property type="entry name" value="GST_NTER"/>
    <property type="match status" value="1"/>
</dbReference>
<gene>
    <name evidence="2" type="ORF">SAMN05192530_10338</name>
</gene>
<proteinExistence type="predicted"/>
<dbReference type="Pfam" id="PF13409">
    <property type="entry name" value="GST_N_2"/>
    <property type="match status" value="1"/>
</dbReference>
<accession>A0A1H0GAD1</accession>
<keyword evidence="2" id="KW-0808">Transferase</keyword>
<dbReference type="Pfam" id="PF22041">
    <property type="entry name" value="GST_C_7"/>
    <property type="match status" value="1"/>
</dbReference>
<dbReference type="GO" id="GO:0006749">
    <property type="term" value="P:glutathione metabolic process"/>
    <property type="evidence" value="ECO:0007669"/>
    <property type="project" value="TreeGrafter"/>
</dbReference>
<dbReference type="CDD" id="cd03202">
    <property type="entry name" value="GST_C_etherase_LigE"/>
    <property type="match status" value="1"/>
</dbReference>
<dbReference type="PANTHER" id="PTHR42673">
    <property type="entry name" value="MALEYLACETOACETATE ISOMERASE"/>
    <property type="match status" value="1"/>
</dbReference>
<feature type="domain" description="GST N-terminal" evidence="1">
    <location>
        <begin position="8"/>
        <end position="84"/>
    </location>
</feature>
<dbReference type="OrthoDB" id="508035at2"/>
<dbReference type="SUPFAM" id="SSF52833">
    <property type="entry name" value="Thioredoxin-like"/>
    <property type="match status" value="1"/>
</dbReference>
<dbReference type="PANTHER" id="PTHR42673:SF4">
    <property type="entry name" value="MALEYLACETOACETATE ISOMERASE"/>
    <property type="match status" value="1"/>
</dbReference>
<dbReference type="Gene3D" id="3.40.30.10">
    <property type="entry name" value="Glutaredoxin"/>
    <property type="match status" value="1"/>
</dbReference>
<dbReference type="InterPro" id="IPR036282">
    <property type="entry name" value="Glutathione-S-Trfase_C_sf"/>
</dbReference>
<dbReference type="Gene3D" id="1.20.1050.10">
    <property type="match status" value="1"/>
</dbReference>
<dbReference type="STRING" id="1166073.SAMN05192530_10338"/>
<sequence>MTIQLYDLVGADPARPFSPHCWKARMALAHKGLKPEVLPVRFPEVASLEGGGGRTVPLVRDGDTVVQDSFAIAEYLDDRYPDRPMLFEGMSGRALTRFVESWMQRAVHPYLVSVAVLDIHDLQDREGQAWFRAKREALFGKSLEEVQSGRTPESAAAFARTLEPLRVTLKRQPFLGGETPRFADHIVFGGFQWARVATRYPVLPEAGDPIHEWFERCLDLYDALGRRTPAAA</sequence>
<evidence type="ECO:0000313" key="3">
    <source>
        <dbReference type="Proteomes" id="UP000198793"/>
    </source>
</evidence>
<dbReference type="SUPFAM" id="SSF47616">
    <property type="entry name" value="GST C-terminal domain-like"/>
    <property type="match status" value="1"/>
</dbReference>
<dbReference type="GO" id="GO:0016034">
    <property type="term" value="F:maleylacetoacetate isomerase activity"/>
    <property type="evidence" value="ECO:0007669"/>
    <property type="project" value="TreeGrafter"/>
</dbReference>
<keyword evidence="3" id="KW-1185">Reference proteome</keyword>
<dbReference type="RefSeq" id="WP_090671556.1">
    <property type="nucleotide sequence ID" value="NZ_FNIT01000003.1"/>
</dbReference>
<dbReference type="InterPro" id="IPR004045">
    <property type="entry name" value="Glutathione_S-Trfase_N"/>
</dbReference>
<dbReference type="Proteomes" id="UP000198793">
    <property type="component" value="Unassembled WGS sequence"/>
</dbReference>
<dbReference type="InterPro" id="IPR036249">
    <property type="entry name" value="Thioredoxin-like_sf"/>
</dbReference>
<evidence type="ECO:0000259" key="1">
    <source>
        <dbReference type="PROSITE" id="PS50404"/>
    </source>
</evidence>
<dbReference type="InterPro" id="IPR054416">
    <property type="entry name" value="GST_UstS-like_C"/>
</dbReference>
<name>A0A1H0GAD1_9HYPH</name>
<reference evidence="2 3" key="1">
    <citation type="submission" date="2016-10" db="EMBL/GenBank/DDBJ databases">
        <authorList>
            <person name="de Groot N.N."/>
        </authorList>
    </citation>
    <scope>NUCLEOTIDE SEQUENCE [LARGE SCALE GENOMIC DNA]</scope>
    <source>
        <strain evidence="3">L7-484,KACC 16230,DSM 25025</strain>
    </source>
</reference>
<dbReference type="GO" id="GO:0006559">
    <property type="term" value="P:L-phenylalanine catabolic process"/>
    <property type="evidence" value="ECO:0007669"/>
    <property type="project" value="TreeGrafter"/>
</dbReference>
<dbReference type="GO" id="GO:0004364">
    <property type="term" value="F:glutathione transferase activity"/>
    <property type="evidence" value="ECO:0007669"/>
    <property type="project" value="TreeGrafter"/>
</dbReference>
<evidence type="ECO:0000313" key="2">
    <source>
        <dbReference type="EMBL" id="SDO03836.1"/>
    </source>
</evidence>
<protein>
    <submittedName>
        <fullName evidence="2">Glutathione S-transferase</fullName>
    </submittedName>
</protein>
<dbReference type="EMBL" id="FNIT01000003">
    <property type="protein sequence ID" value="SDO03836.1"/>
    <property type="molecule type" value="Genomic_DNA"/>
</dbReference>
<organism evidence="2 3">
    <name type="scientific">Aureimonas jatrophae</name>
    <dbReference type="NCBI Taxonomy" id="1166073"/>
    <lineage>
        <taxon>Bacteria</taxon>
        <taxon>Pseudomonadati</taxon>
        <taxon>Pseudomonadota</taxon>
        <taxon>Alphaproteobacteria</taxon>
        <taxon>Hyphomicrobiales</taxon>
        <taxon>Aurantimonadaceae</taxon>
        <taxon>Aureimonas</taxon>
    </lineage>
</organism>
<dbReference type="AlphaFoldDB" id="A0A1H0GAD1"/>